<keyword evidence="1" id="KW-1133">Transmembrane helix</keyword>
<feature type="transmembrane region" description="Helical" evidence="1">
    <location>
        <begin position="50"/>
        <end position="70"/>
    </location>
</feature>
<keyword evidence="1" id="KW-0472">Membrane</keyword>
<sequence length="160" mass="16168">MTGPAAPGGSVRPAAALALATISFVALFIFGLGMTSLATGEDVIAVRGLGQSPGIVAAVVATGVFAVALWPGLRRVPPTYWAAAWTAAATFLAYLLALVVAVVATGGDLASAVAVAGRISTTWFGVVVAGAAAVCAWGGVALVRTRASRPRWPWEDEFDE</sequence>
<dbReference type="EMBL" id="JYIZ01000050">
    <property type="protein sequence ID" value="KJL39389.1"/>
    <property type="molecule type" value="Genomic_DNA"/>
</dbReference>
<dbReference type="OrthoDB" id="5077650at2"/>
<dbReference type="Proteomes" id="UP000033956">
    <property type="component" value="Unassembled WGS sequence"/>
</dbReference>
<dbReference type="PATRIC" id="fig|92835.4.peg.2050"/>
<reference evidence="2 3" key="1">
    <citation type="submission" date="2015-02" db="EMBL/GenBank/DDBJ databases">
        <title>Draft genome sequences of ten Microbacterium spp. with emphasis on heavy metal contaminated environments.</title>
        <authorList>
            <person name="Corretto E."/>
        </authorList>
    </citation>
    <scope>NUCLEOTIDE SEQUENCE [LARGE SCALE GENOMIC DNA]</scope>
    <source>
        <strain evidence="2 3">DSM 12510</strain>
    </source>
</reference>
<dbReference type="STRING" id="92835.RS81_02019"/>
<protein>
    <submittedName>
        <fullName evidence="2">Uncharacterized protein</fullName>
    </submittedName>
</protein>
<evidence type="ECO:0000256" key="1">
    <source>
        <dbReference type="SAM" id="Phobius"/>
    </source>
</evidence>
<comment type="caution">
    <text evidence="2">The sequence shown here is derived from an EMBL/GenBank/DDBJ whole genome shotgun (WGS) entry which is preliminary data.</text>
</comment>
<gene>
    <name evidence="2" type="ORF">RS81_02019</name>
</gene>
<keyword evidence="1" id="KW-0812">Transmembrane</keyword>
<feature type="transmembrane region" description="Helical" evidence="1">
    <location>
        <begin position="82"/>
        <end position="103"/>
    </location>
</feature>
<keyword evidence="3" id="KW-1185">Reference proteome</keyword>
<name>A0A0M2H5V4_9MICO</name>
<evidence type="ECO:0000313" key="2">
    <source>
        <dbReference type="EMBL" id="KJL39389.1"/>
    </source>
</evidence>
<feature type="transmembrane region" description="Helical" evidence="1">
    <location>
        <begin position="123"/>
        <end position="143"/>
    </location>
</feature>
<proteinExistence type="predicted"/>
<evidence type="ECO:0000313" key="3">
    <source>
        <dbReference type="Proteomes" id="UP000033956"/>
    </source>
</evidence>
<dbReference type="AlphaFoldDB" id="A0A0M2H5V4"/>
<dbReference type="RefSeq" id="WP_045275948.1">
    <property type="nucleotide sequence ID" value="NZ_BAAAUP010000008.1"/>
</dbReference>
<accession>A0A0M2H5V4</accession>
<organism evidence="2 3">
    <name type="scientific">Microbacterium terrae</name>
    <dbReference type="NCBI Taxonomy" id="69369"/>
    <lineage>
        <taxon>Bacteria</taxon>
        <taxon>Bacillati</taxon>
        <taxon>Actinomycetota</taxon>
        <taxon>Actinomycetes</taxon>
        <taxon>Micrococcales</taxon>
        <taxon>Microbacteriaceae</taxon>
        <taxon>Microbacterium</taxon>
    </lineage>
</organism>